<dbReference type="InterPro" id="IPR019949">
    <property type="entry name" value="CmoO-like"/>
</dbReference>
<dbReference type="Pfam" id="PF00296">
    <property type="entry name" value="Bac_luciferase"/>
    <property type="match status" value="1"/>
</dbReference>
<dbReference type="SUPFAM" id="SSF51679">
    <property type="entry name" value="Bacterial luciferase-like"/>
    <property type="match status" value="1"/>
</dbReference>
<dbReference type="NCBIfam" id="TIGR03558">
    <property type="entry name" value="oxido_grp_1"/>
    <property type="match status" value="1"/>
</dbReference>
<dbReference type="Proteomes" id="UP001296706">
    <property type="component" value="Unassembled WGS sequence"/>
</dbReference>
<proteinExistence type="predicted"/>
<evidence type="ECO:0000259" key="3">
    <source>
        <dbReference type="Pfam" id="PF00296"/>
    </source>
</evidence>
<comment type="similarity">
    <text evidence="1">To bacterial alkanal monooxygenase alpha and beta chains.</text>
</comment>
<accession>A0ABX1RRP4</accession>
<dbReference type="Gene3D" id="3.20.20.30">
    <property type="entry name" value="Luciferase-like domain"/>
    <property type="match status" value="1"/>
</dbReference>
<feature type="compositionally biased region" description="Low complexity" evidence="2">
    <location>
        <begin position="9"/>
        <end position="23"/>
    </location>
</feature>
<feature type="region of interest" description="Disordered" evidence="2">
    <location>
        <begin position="1"/>
        <end position="39"/>
    </location>
</feature>
<evidence type="ECO:0000256" key="1">
    <source>
        <dbReference type="ARBA" id="ARBA00007789"/>
    </source>
</evidence>
<dbReference type="InterPro" id="IPR050766">
    <property type="entry name" value="Bact_Lucif_Oxidored"/>
</dbReference>
<dbReference type="EMBL" id="JAAXKY010000181">
    <property type="protein sequence ID" value="NMH81923.1"/>
    <property type="molecule type" value="Genomic_DNA"/>
</dbReference>
<organism evidence="4 5">
    <name type="scientific">Pseudonocardia xinjiangensis</name>
    <dbReference type="NCBI Taxonomy" id="75289"/>
    <lineage>
        <taxon>Bacteria</taxon>
        <taxon>Bacillati</taxon>
        <taxon>Actinomycetota</taxon>
        <taxon>Actinomycetes</taxon>
        <taxon>Pseudonocardiales</taxon>
        <taxon>Pseudonocardiaceae</taxon>
        <taxon>Pseudonocardia</taxon>
    </lineage>
</organism>
<name>A0ABX1RRP4_9PSEU</name>
<feature type="domain" description="Luciferase-like" evidence="3">
    <location>
        <begin position="73"/>
        <end position="367"/>
    </location>
</feature>
<protein>
    <submittedName>
        <fullName evidence="4">LLM class flavin-dependent oxidoreductase</fullName>
    </submittedName>
</protein>
<dbReference type="CDD" id="cd00347">
    <property type="entry name" value="Flavin_utilizing_monoxygenases"/>
    <property type="match status" value="1"/>
</dbReference>
<dbReference type="InterPro" id="IPR036661">
    <property type="entry name" value="Luciferase-like_sf"/>
</dbReference>
<evidence type="ECO:0000256" key="2">
    <source>
        <dbReference type="SAM" id="MobiDB-lite"/>
    </source>
</evidence>
<dbReference type="PANTHER" id="PTHR30137:SF6">
    <property type="entry name" value="LUCIFERASE-LIKE MONOOXYGENASE"/>
    <property type="match status" value="1"/>
</dbReference>
<dbReference type="PANTHER" id="PTHR30137">
    <property type="entry name" value="LUCIFERASE-LIKE MONOOXYGENASE"/>
    <property type="match status" value="1"/>
</dbReference>
<keyword evidence="5" id="KW-1185">Reference proteome</keyword>
<sequence length="397" mass="41854">MRSRPASTEPSGSISSGPVSSESEAARIPHPAPAGRSSVGPPTWLCPRCAGWRCATGKNGTRAAVALRVVPLSVLDLVPIGSGSTATVALRHSTALIRRVEELGFQRYWVAEHHGMPGIASSSPAVLIAHLAGATSRIRVGSGGVMLPNHQPLVIAEQFGTLDALHPGRIDLGIGRAPGTDQRTARALRRGAAQLGADDFPQELTELASYFRGEGPVVAVPAHGQQPVIWLLGSSGYSAQLAGLLGLPFAFAHHFSAANTLPALALYRETFRPSPTLEQPYSMIAASVLAAGTDAEARRLALPSALQFLRLRLGHPSAVPTPEEASEYPYTEEERAFVDDRLAGQIIGSPDTVRDGVHELVERTGVDELMVVTSTHDGADRLRSYELLAAAVAAARV</sequence>
<dbReference type="InterPro" id="IPR011251">
    <property type="entry name" value="Luciferase-like_dom"/>
</dbReference>
<evidence type="ECO:0000313" key="4">
    <source>
        <dbReference type="EMBL" id="NMH81923.1"/>
    </source>
</evidence>
<reference evidence="4 5" key="1">
    <citation type="submission" date="2020-04" db="EMBL/GenBank/DDBJ databases">
        <authorList>
            <person name="Klaysubun C."/>
            <person name="Duangmal K."/>
            <person name="Lipun K."/>
        </authorList>
    </citation>
    <scope>NUCLEOTIDE SEQUENCE [LARGE SCALE GENOMIC DNA]</scope>
    <source>
        <strain evidence="4 5">JCM 11839</strain>
    </source>
</reference>
<gene>
    <name evidence="4" type="ORF">HF577_33155</name>
</gene>
<comment type="caution">
    <text evidence="4">The sequence shown here is derived from an EMBL/GenBank/DDBJ whole genome shotgun (WGS) entry which is preliminary data.</text>
</comment>
<evidence type="ECO:0000313" key="5">
    <source>
        <dbReference type="Proteomes" id="UP001296706"/>
    </source>
</evidence>